<dbReference type="EMBL" id="CP033924">
    <property type="protein sequence ID" value="AZA81223.1"/>
    <property type="molecule type" value="Genomic_DNA"/>
</dbReference>
<proteinExistence type="predicted"/>
<gene>
    <name evidence="2" type="ORF">C1637_01210</name>
    <name evidence="1" type="ORF">EG342_04595</name>
</gene>
<dbReference type="AlphaFoldDB" id="A0A3G6RWD6"/>
<dbReference type="Proteomes" id="UP000279972">
    <property type="component" value="Chromosome"/>
</dbReference>
<evidence type="ECO:0000313" key="2">
    <source>
        <dbReference type="EMBL" id="PNW15075.1"/>
    </source>
</evidence>
<evidence type="ECO:0008006" key="5">
    <source>
        <dbReference type="Google" id="ProtNLM"/>
    </source>
</evidence>
<evidence type="ECO:0000313" key="4">
    <source>
        <dbReference type="Proteomes" id="UP000279972"/>
    </source>
</evidence>
<name>A0A3G6RWD6_CHRLC</name>
<dbReference type="EMBL" id="PPEH01000001">
    <property type="protein sequence ID" value="PNW15075.1"/>
    <property type="molecule type" value="Genomic_DNA"/>
</dbReference>
<dbReference type="KEGG" id="clac:EG342_04595"/>
<evidence type="ECO:0000313" key="1">
    <source>
        <dbReference type="EMBL" id="AZA81223.1"/>
    </source>
</evidence>
<sequence length="320" mass="38090">MMYYNHNLRTDLQEWKSRLVRAEYAQLGNQLNYFVNNIESNKILHGFLLELSNQYNFDVEYFDVKFKDRGGVFHNMNYQNDAEQAAFCYQLLKYIHHLLGNYNIHQTHMFGSYDRSKNIIIDDIITPIVYFFHDKLDKSNSIIYLLEKYKRRVEWFTKSDLSNKYKNAQKEYEDILEEDLRLFLFDQGIDYPFSTPKSASGRTDIVGALDTEDPLIVEIKILDKEKGYGLNRIKSGFHQIVKYSEDYSKDVGYLVLYNFDKIRYDFKLNESNNIFPPKLIFNNKVYYFIMIDMYDGETASKLGEIKKIEITENEITKPDL</sequence>
<organism evidence="2 3">
    <name type="scientific">Chryseobacterium lactis</name>
    <dbReference type="NCBI Taxonomy" id="1241981"/>
    <lineage>
        <taxon>Bacteria</taxon>
        <taxon>Pseudomonadati</taxon>
        <taxon>Bacteroidota</taxon>
        <taxon>Flavobacteriia</taxon>
        <taxon>Flavobacteriales</taxon>
        <taxon>Weeksellaceae</taxon>
        <taxon>Chryseobacterium group</taxon>
        <taxon>Chryseobacterium</taxon>
    </lineage>
</organism>
<evidence type="ECO:0000313" key="3">
    <source>
        <dbReference type="Proteomes" id="UP000236262"/>
    </source>
</evidence>
<keyword evidence="4" id="KW-1185">Reference proteome</keyword>
<accession>A0A3G6RWD6</accession>
<dbReference type="Proteomes" id="UP000236262">
    <property type="component" value="Unassembled WGS sequence"/>
</dbReference>
<dbReference type="OrthoDB" id="1452260at2"/>
<reference evidence="1 4" key="2">
    <citation type="submission" date="2018-11" db="EMBL/GenBank/DDBJ databases">
        <title>Proposal to divide the Flavobacteriaceae and reorganize its genera based on Amino Acid Identity values calculated from whole genome sequences.</title>
        <authorList>
            <person name="Nicholson A.C."/>
            <person name="Gulvik C.A."/>
            <person name="Whitney A.M."/>
            <person name="Humrighouse B.W."/>
            <person name="Bell M."/>
            <person name="Holmes B."/>
            <person name="Steigerwalt A.G."/>
            <person name="Villarma A."/>
            <person name="Sheth M."/>
            <person name="Batra D."/>
            <person name="Pryor J."/>
            <person name="Bernardet J.-F."/>
            <person name="Hugo C."/>
            <person name="Kampfer P."/>
            <person name="Newman J."/>
            <person name="McQuiston J.R."/>
        </authorList>
    </citation>
    <scope>NUCLEOTIDE SEQUENCE [LARGE SCALE GENOMIC DNA]</scope>
    <source>
        <strain evidence="1 4">KC_1864</strain>
    </source>
</reference>
<reference evidence="2 3" key="1">
    <citation type="submission" date="2018-01" db="EMBL/GenBank/DDBJ databases">
        <title>Draft genome sequences of Chryseobacterium lactis NCTC11390, Chryseobacterium oncorhynchi 701B-08, and Chryseobacterium viscerum 687B-08.</title>
        <authorList>
            <person name="Jeong J.-J."/>
            <person name="Lee Y.J."/>
            <person name="Park B."/>
            <person name="Choi I.-G."/>
            <person name="Kim K.D."/>
        </authorList>
    </citation>
    <scope>NUCLEOTIDE SEQUENCE [LARGE SCALE GENOMIC DNA]</scope>
    <source>
        <strain evidence="2 3">NCTC11390</strain>
    </source>
</reference>
<protein>
    <recommendedName>
        <fullName evidence="5">Restriction endonuclease</fullName>
    </recommendedName>
</protein>